<dbReference type="EMBL" id="OW152829">
    <property type="protein sequence ID" value="CAH2047690.1"/>
    <property type="molecule type" value="Genomic_DNA"/>
</dbReference>
<organism evidence="2 3">
    <name type="scientific">Iphiclides podalirius</name>
    <name type="common">scarce swallowtail</name>
    <dbReference type="NCBI Taxonomy" id="110791"/>
    <lineage>
        <taxon>Eukaryota</taxon>
        <taxon>Metazoa</taxon>
        <taxon>Ecdysozoa</taxon>
        <taxon>Arthropoda</taxon>
        <taxon>Hexapoda</taxon>
        <taxon>Insecta</taxon>
        <taxon>Pterygota</taxon>
        <taxon>Neoptera</taxon>
        <taxon>Endopterygota</taxon>
        <taxon>Lepidoptera</taxon>
        <taxon>Glossata</taxon>
        <taxon>Ditrysia</taxon>
        <taxon>Papilionoidea</taxon>
        <taxon>Papilionidae</taxon>
        <taxon>Papilioninae</taxon>
        <taxon>Iphiclides</taxon>
    </lineage>
</organism>
<sequence length="229" mass="26326">MIENDTLNEDILRICPLCHSVVRLFFINLDEKMLMCENTKCEFPFGYEELQFVKEDSEIDSDMGVLSFTRNDRGSTSTSIISTAAWAEIDKMNSVCESEERQLSSFSDLLKLKSTNKELERQINNDLEIQRNVEHLKGLTRELNFIEQETSESEVIKNGKWIKNLLNLQGQSGMQLLKQQEIDQLRREEPIFGGGELKIDIDTNRNDISSINIQITNKDDGRVPSQDVT</sequence>
<evidence type="ECO:0000313" key="2">
    <source>
        <dbReference type="EMBL" id="CAH2047690.1"/>
    </source>
</evidence>
<proteinExistence type="predicted"/>
<feature type="coiled-coil region" evidence="1">
    <location>
        <begin position="109"/>
        <end position="149"/>
    </location>
</feature>
<reference evidence="2" key="1">
    <citation type="submission" date="2022-03" db="EMBL/GenBank/DDBJ databases">
        <authorList>
            <person name="Martin H S."/>
        </authorList>
    </citation>
    <scope>NUCLEOTIDE SEQUENCE</scope>
</reference>
<gene>
    <name evidence="2" type="ORF">IPOD504_LOCUS5893</name>
</gene>
<keyword evidence="1" id="KW-0175">Coiled coil</keyword>
<feature type="non-terminal residue" evidence="2">
    <location>
        <position position="229"/>
    </location>
</feature>
<evidence type="ECO:0000313" key="3">
    <source>
        <dbReference type="Proteomes" id="UP000837857"/>
    </source>
</evidence>
<protein>
    <submittedName>
        <fullName evidence="2">Uncharacterized protein</fullName>
    </submittedName>
</protein>
<name>A0ABN8I6S9_9NEOP</name>
<dbReference type="Proteomes" id="UP000837857">
    <property type="component" value="Chromosome 17"/>
</dbReference>
<accession>A0ABN8I6S9</accession>
<keyword evidence="3" id="KW-1185">Reference proteome</keyword>
<evidence type="ECO:0000256" key="1">
    <source>
        <dbReference type="SAM" id="Coils"/>
    </source>
</evidence>